<feature type="region of interest" description="Disordered" evidence="1">
    <location>
        <begin position="1"/>
        <end position="107"/>
    </location>
</feature>
<feature type="compositionally biased region" description="Polar residues" evidence="1">
    <location>
        <begin position="77"/>
        <end position="100"/>
    </location>
</feature>
<dbReference type="EMBL" id="VJMI01012869">
    <property type="protein sequence ID" value="KAF0749141.1"/>
    <property type="molecule type" value="Genomic_DNA"/>
</dbReference>
<comment type="caution">
    <text evidence="2">The sequence shown here is derived from an EMBL/GenBank/DDBJ whole genome shotgun (WGS) entry which is preliminary data.</text>
</comment>
<evidence type="ECO:0000313" key="2">
    <source>
        <dbReference type="EMBL" id="KAF0749141.1"/>
    </source>
</evidence>
<name>A0A6A5ABA3_APHAT</name>
<protein>
    <submittedName>
        <fullName evidence="2">Uncharacterized protein</fullName>
    </submittedName>
</protein>
<dbReference type="AlphaFoldDB" id="A0A6A5ABA3"/>
<feature type="region of interest" description="Disordered" evidence="1">
    <location>
        <begin position="265"/>
        <end position="289"/>
    </location>
</feature>
<gene>
    <name evidence="2" type="ORF">AaE_007128</name>
</gene>
<proteinExistence type="predicted"/>
<sequence>MNFSKLMRSSPPPPPMEPPPPHAERASPTSAAPVVPIGTSTLMLQEITSLALHDQPPSPSRRTSSSPVLRRVASDMTAFNSAPSASTPKATNRASIQVVTPPSEPVARRLTRTPSISVPNLDRTQFGKDSELVLLIDQLKADLARSQQEVRRRLLHIQDDVLGVPHSTGVDEEKVAVEHTRYLEEKVRHLEAENIRLKQHAQRHQLHDADKRRLVELESAMHDAKRAEVRALELVVATIGKDRLDALLNNPALADLTLEDRLAAASSTSASRSKGSKVAFHFSSPNTAS</sequence>
<organism evidence="2 3">
    <name type="scientific">Aphanomyces astaci</name>
    <name type="common">Crayfish plague agent</name>
    <dbReference type="NCBI Taxonomy" id="112090"/>
    <lineage>
        <taxon>Eukaryota</taxon>
        <taxon>Sar</taxon>
        <taxon>Stramenopiles</taxon>
        <taxon>Oomycota</taxon>
        <taxon>Saprolegniomycetes</taxon>
        <taxon>Saprolegniales</taxon>
        <taxon>Verrucalvaceae</taxon>
        <taxon>Aphanomyces</taxon>
    </lineage>
</organism>
<dbReference type="Proteomes" id="UP000469452">
    <property type="component" value="Unassembled WGS sequence"/>
</dbReference>
<feature type="compositionally biased region" description="Low complexity" evidence="1">
    <location>
        <begin position="60"/>
        <end position="71"/>
    </location>
</feature>
<dbReference type="VEuPathDB" id="FungiDB:H257_01237"/>
<reference evidence="2 3" key="1">
    <citation type="submission" date="2019-06" db="EMBL/GenBank/DDBJ databases">
        <title>Genomics analysis of Aphanomyces spp. identifies a new class of oomycete effector associated with host adaptation.</title>
        <authorList>
            <person name="Gaulin E."/>
        </authorList>
    </citation>
    <scope>NUCLEOTIDE SEQUENCE [LARGE SCALE GENOMIC DNA]</scope>
    <source>
        <strain evidence="2 3">E</strain>
    </source>
</reference>
<feature type="compositionally biased region" description="Pro residues" evidence="1">
    <location>
        <begin position="10"/>
        <end position="21"/>
    </location>
</feature>
<accession>A0A6A5ABA3</accession>
<feature type="compositionally biased region" description="Polar residues" evidence="1">
    <location>
        <begin position="38"/>
        <end position="48"/>
    </location>
</feature>
<evidence type="ECO:0000313" key="3">
    <source>
        <dbReference type="Proteomes" id="UP000469452"/>
    </source>
</evidence>
<evidence type="ECO:0000256" key="1">
    <source>
        <dbReference type="SAM" id="MobiDB-lite"/>
    </source>
</evidence>